<protein>
    <recommendedName>
        <fullName evidence="6">Mutator family transposase</fullName>
    </recommendedName>
</protein>
<accession>A0A2N9BKG8</accession>
<evidence type="ECO:0000256" key="5">
    <source>
        <dbReference type="ARBA" id="ARBA00023172"/>
    </source>
</evidence>
<feature type="region of interest" description="Disordered" evidence="7">
    <location>
        <begin position="135"/>
        <end position="182"/>
    </location>
</feature>
<keyword evidence="4 6" id="KW-0238">DNA-binding</keyword>
<comment type="function">
    <text evidence="1 6">Required for the transposition of the insertion element.</text>
</comment>
<dbReference type="EMBL" id="LT963352">
    <property type="protein sequence ID" value="SOR83849.1"/>
    <property type="molecule type" value="Genomic_DNA"/>
</dbReference>
<evidence type="ECO:0000313" key="8">
    <source>
        <dbReference type="EMBL" id="SOR83849.1"/>
    </source>
</evidence>
<dbReference type="GO" id="GO:0003677">
    <property type="term" value="F:DNA binding"/>
    <property type="evidence" value="ECO:0007669"/>
    <property type="project" value="UniProtKB-UniRule"/>
</dbReference>
<dbReference type="InterPro" id="IPR001207">
    <property type="entry name" value="Transposase_mutator"/>
</dbReference>
<feature type="compositionally biased region" description="Low complexity" evidence="7">
    <location>
        <begin position="168"/>
        <end position="182"/>
    </location>
</feature>
<comment type="similarity">
    <text evidence="2 6">Belongs to the transposase mutator family.</text>
</comment>
<gene>
    <name evidence="8" type="ORF">SCNRRL3882_7295</name>
</gene>
<keyword evidence="6" id="KW-0814">Transposable element</keyword>
<proteinExistence type="inferred from homology"/>
<dbReference type="AlphaFoldDB" id="A0A2N9BKG8"/>
<evidence type="ECO:0000256" key="1">
    <source>
        <dbReference type="ARBA" id="ARBA00002190"/>
    </source>
</evidence>
<keyword evidence="9" id="KW-1185">Reference proteome</keyword>
<dbReference type="GO" id="GO:0006313">
    <property type="term" value="P:DNA transposition"/>
    <property type="evidence" value="ECO:0007669"/>
    <property type="project" value="UniProtKB-UniRule"/>
</dbReference>
<evidence type="ECO:0000256" key="6">
    <source>
        <dbReference type="RuleBase" id="RU365089"/>
    </source>
</evidence>
<dbReference type="GO" id="GO:0004803">
    <property type="term" value="F:transposase activity"/>
    <property type="evidence" value="ECO:0007669"/>
    <property type="project" value="UniProtKB-UniRule"/>
</dbReference>
<dbReference type="Proteomes" id="UP000235464">
    <property type="component" value="Chromosome I"/>
</dbReference>
<evidence type="ECO:0000313" key="9">
    <source>
        <dbReference type="Proteomes" id="UP000235464"/>
    </source>
</evidence>
<sequence>MQPSQPGSETAGRSWADLLRDCARRGMRAPVLAVGDGALRFWKALAEVFAVTRHQRCWVHKIANVANALPKSAQPGAKKALQEIYNAEDRDHALKAAAAFAKTYGAKFPKAVKKITDDVDELLTFYKIPLSTGSTYAPRTRSSRPSPPSGCEQRSREVPAARPPPWPWSSSSSSPRRPAGGR</sequence>
<name>A0A2N9BKG8_STRCX</name>
<evidence type="ECO:0000256" key="3">
    <source>
        <dbReference type="ARBA" id="ARBA00022578"/>
    </source>
</evidence>
<dbReference type="PANTHER" id="PTHR33217">
    <property type="entry name" value="TRANSPOSASE FOR INSERTION SEQUENCE ELEMENT IS1081"/>
    <property type="match status" value="1"/>
</dbReference>
<keyword evidence="3 6" id="KW-0815">Transposition</keyword>
<evidence type="ECO:0000256" key="2">
    <source>
        <dbReference type="ARBA" id="ARBA00010961"/>
    </source>
</evidence>
<dbReference type="PANTHER" id="PTHR33217:SF9">
    <property type="entry name" value="MUTATOR FAMILY TRANSPOSASE"/>
    <property type="match status" value="1"/>
</dbReference>
<evidence type="ECO:0000256" key="4">
    <source>
        <dbReference type="ARBA" id="ARBA00023125"/>
    </source>
</evidence>
<keyword evidence="5 6" id="KW-0233">DNA recombination</keyword>
<evidence type="ECO:0000256" key="7">
    <source>
        <dbReference type="SAM" id="MobiDB-lite"/>
    </source>
</evidence>
<organism evidence="8 9">
    <name type="scientific">Streptomyces chartreusis NRRL 3882</name>
    <dbReference type="NCBI Taxonomy" id="1079985"/>
    <lineage>
        <taxon>Bacteria</taxon>
        <taxon>Bacillati</taxon>
        <taxon>Actinomycetota</taxon>
        <taxon>Actinomycetes</taxon>
        <taxon>Kitasatosporales</taxon>
        <taxon>Streptomycetaceae</taxon>
        <taxon>Streptomyces</taxon>
    </lineage>
</organism>
<reference evidence="9" key="1">
    <citation type="submission" date="2017-11" db="EMBL/GenBank/DDBJ databases">
        <authorList>
            <person name="Wibberg D."/>
        </authorList>
    </citation>
    <scope>NUCLEOTIDE SEQUENCE [LARGE SCALE GENOMIC DNA]</scope>
</reference>
<dbReference type="Pfam" id="PF00872">
    <property type="entry name" value="Transposase_mut"/>
    <property type="match status" value="1"/>
</dbReference>